<evidence type="ECO:0008006" key="13">
    <source>
        <dbReference type="Google" id="ProtNLM"/>
    </source>
</evidence>
<accession>J4IBQ9</accession>
<dbReference type="GeneID" id="24100002"/>
<dbReference type="GO" id="GO:0005506">
    <property type="term" value="F:iron ion binding"/>
    <property type="evidence" value="ECO:0007669"/>
    <property type="project" value="InterPro"/>
</dbReference>
<dbReference type="STRING" id="599839.J4IBQ9"/>
<dbReference type="SUPFAM" id="SSF48264">
    <property type="entry name" value="Cytochrome P450"/>
    <property type="match status" value="1"/>
</dbReference>
<protein>
    <recommendedName>
        <fullName evidence="13">Cytochrome P450</fullName>
    </recommendedName>
</protein>
<dbReference type="EMBL" id="HE797179">
    <property type="protein sequence ID" value="CCM05091.1"/>
    <property type="molecule type" value="Genomic_DNA"/>
</dbReference>
<dbReference type="OrthoDB" id="1470350at2759"/>
<evidence type="ECO:0000256" key="5">
    <source>
        <dbReference type="ARBA" id="ARBA00022723"/>
    </source>
</evidence>
<evidence type="ECO:0000313" key="12">
    <source>
        <dbReference type="Proteomes" id="UP000006352"/>
    </source>
</evidence>
<dbReference type="GO" id="GO:0016705">
    <property type="term" value="F:oxidoreductase activity, acting on paired donors, with incorporation or reduction of molecular oxygen"/>
    <property type="evidence" value="ECO:0007669"/>
    <property type="project" value="InterPro"/>
</dbReference>
<evidence type="ECO:0000313" key="11">
    <source>
        <dbReference type="EMBL" id="CCM05091.1"/>
    </source>
</evidence>
<keyword evidence="6 10" id="KW-0560">Oxidoreductase</keyword>
<organism evidence="11 12">
    <name type="scientific">Fibroporia radiculosa</name>
    <dbReference type="NCBI Taxonomy" id="599839"/>
    <lineage>
        <taxon>Eukaryota</taxon>
        <taxon>Fungi</taxon>
        <taxon>Dikarya</taxon>
        <taxon>Basidiomycota</taxon>
        <taxon>Agaricomycotina</taxon>
        <taxon>Agaricomycetes</taxon>
        <taxon>Polyporales</taxon>
        <taxon>Fibroporiaceae</taxon>
        <taxon>Fibroporia</taxon>
    </lineage>
</organism>
<dbReference type="Proteomes" id="UP000006352">
    <property type="component" value="Unassembled WGS sequence"/>
</dbReference>
<gene>
    <name evidence="11" type="ORF">FIBRA_07298</name>
</gene>
<keyword evidence="4 9" id="KW-0349">Heme</keyword>
<comment type="similarity">
    <text evidence="3 10">Belongs to the cytochrome P450 family.</text>
</comment>
<evidence type="ECO:0000256" key="3">
    <source>
        <dbReference type="ARBA" id="ARBA00010617"/>
    </source>
</evidence>
<dbReference type="PRINTS" id="PR00463">
    <property type="entry name" value="EP450I"/>
</dbReference>
<evidence type="ECO:0000256" key="10">
    <source>
        <dbReference type="RuleBase" id="RU000461"/>
    </source>
</evidence>
<dbReference type="InterPro" id="IPR017972">
    <property type="entry name" value="Cyt_P450_CS"/>
</dbReference>
<proteinExistence type="inferred from homology"/>
<sequence length="543" mass="61665">MDRVLETVVKITPMANWTSDWTRIAVAAAVIYVLSRIAKYYSGLQAVGYLPGKRCAYPPLSFLDMISPWGKGLRYLWNTRFHDFYAEYGTDTISVVPWFASTPQIHSADMEVLRQLMSGGVKSPWFKFRSPVMEEWGHSLFTVEREEWQKHRKILAPAFSSEMYAYVWDQAVRAYHDMIAHEGWADQDTVEITVLQRLTSKLAFLLLAVCGFGLDASWSDPTTTSTGGMTVPHALRIFVMPSIAVLLPKWMRWIPLKQVRDFCHARGLLDQYMRTQVNERRKLVKSQIELNEEGSRDIFSVLVRANELNARSVDTQKLTLSDGEVISNVFLMLFAGHETSAETLAATFALLAVHQDVQEVVYQQIIDVVGTGRDPTPGEYHQLDKVLNAFYEASRMFPASFSAARVAAEDSTLVVPNAHGSGREGRIIVRKGVLVVGDTLGIEYNPRYYPEPEKFLPSRWEGDDKTDLVSSFGVGQRTCIGRRFATTEAVAFLTMWLRDWKVEPLLKPGESVDEWTERIVDARFFLTLGIQDVPVRMKRRAQV</sequence>
<keyword evidence="8 10" id="KW-0503">Monooxygenase</keyword>
<dbReference type="InterPro" id="IPR036396">
    <property type="entry name" value="Cyt_P450_sf"/>
</dbReference>
<evidence type="ECO:0000256" key="2">
    <source>
        <dbReference type="ARBA" id="ARBA00005179"/>
    </source>
</evidence>
<dbReference type="Pfam" id="PF00067">
    <property type="entry name" value="p450"/>
    <property type="match status" value="1"/>
</dbReference>
<dbReference type="Gene3D" id="1.10.630.10">
    <property type="entry name" value="Cytochrome P450"/>
    <property type="match status" value="1"/>
</dbReference>
<dbReference type="PRINTS" id="PR00385">
    <property type="entry name" value="P450"/>
</dbReference>
<dbReference type="AlphaFoldDB" id="J4IBQ9"/>
<comment type="pathway">
    <text evidence="2">Secondary metabolite biosynthesis.</text>
</comment>
<evidence type="ECO:0000256" key="8">
    <source>
        <dbReference type="ARBA" id="ARBA00023033"/>
    </source>
</evidence>
<keyword evidence="5 9" id="KW-0479">Metal-binding</keyword>
<dbReference type="PANTHER" id="PTHR24305">
    <property type="entry name" value="CYTOCHROME P450"/>
    <property type="match status" value="1"/>
</dbReference>
<dbReference type="InterPro" id="IPR001128">
    <property type="entry name" value="Cyt_P450"/>
</dbReference>
<dbReference type="InParanoid" id="J4IBQ9"/>
<dbReference type="InterPro" id="IPR050121">
    <property type="entry name" value="Cytochrome_P450_monoxygenase"/>
</dbReference>
<reference evidence="11 12" key="1">
    <citation type="journal article" date="2012" name="Appl. Environ. Microbiol.">
        <title>Short-read sequencing for genomic analysis of the brown rot fungus Fibroporia radiculosa.</title>
        <authorList>
            <person name="Tang J.D."/>
            <person name="Perkins A.D."/>
            <person name="Sonstegard T.S."/>
            <person name="Schroeder S.G."/>
            <person name="Burgess S.C."/>
            <person name="Diehl S.V."/>
        </authorList>
    </citation>
    <scope>NUCLEOTIDE SEQUENCE [LARGE SCALE GENOMIC DNA]</scope>
    <source>
        <strain evidence="11 12">TFFH 294</strain>
    </source>
</reference>
<evidence type="ECO:0000256" key="1">
    <source>
        <dbReference type="ARBA" id="ARBA00001971"/>
    </source>
</evidence>
<evidence type="ECO:0000256" key="7">
    <source>
        <dbReference type="ARBA" id="ARBA00023004"/>
    </source>
</evidence>
<keyword evidence="7 9" id="KW-0408">Iron</keyword>
<dbReference type="HOGENOM" id="CLU_001570_25_0_1"/>
<dbReference type="GO" id="GO:0004497">
    <property type="term" value="F:monooxygenase activity"/>
    <property type="evidence" value="ECO:0007669"/>
    <property type="project" value="UniProtKB-KW"/>
</dbReference>
<feature type="binding site" description="axial binding residue" evidence="9">
    <location>
        <position position="479"/>
    </location>
    <ligand>
        <name>heme</name>
        <dbReference type="ChEBI" id="CHEBI:30413"/>
    </ligand>
    <ligandPart>
        <name>Fe</name>
        <dbReference type="ChEBI" id="CHEBI:18248"/>
    </ligandPart>
</feature>
<keyword evidence="12" id="KW-1185">Reference proteome</keyword>
<evidence type="ECO:0000256" key="6">
    <source>
        <dbReference type="ARBA" id="ARBA00023002"/>
    </source>
</evidence>
<dbReference type="RefSeq" id="XP_012184374.1">
    <property type="nucleotide sequence ID" value="XM_012328984.1"/>
</dbReference>
<dbReference type="PANTHER" id="PTHR24305:SF166">
    <property type="entry name" value="CYTOCHROME P450 12A4, MITOCHONDRIAL-RELATED"/>
    <property type="match status" value="1"/>
</dbReference>
<dbReference type="PROSITE" id="PS00086">
    <property type="entry name" value="CYTOCHROME_P450"/>
    <property type="match status" value="1"/>
</dbReference>
<dbReference type="InterPro" id="IPR002401">
    <property type="entry name" value="Cyt_P450_E_grp-I"/>
</dbReference>
<evidence type="ECO:0000256" key="4">
    <source>
        <dbReference type="ARBA" id="ARBA00022617"/>
    </source>
</evidence>
<comment type="cofactor">
    <cofactor evidence="1 9">
        <name>heme</name>
        <dbReference type="ChEBI" id="CHEBI:30413"/>
    </cofactor>
</comment>
<name>J4IBQ9_9APHY</name>
<evidence type="ECO:0000256" key="9">
    <source>
        <dbReference type="PIRSR" id="PIRSR602401-1"/>
    </source>
</evidence>
<dbReference type="GO" id="GO:0020037">
    <property type="term" value="F:heme binding"/>
    <property type="evidence" value="ECO:0007669"/>
    <property type="project" value="InterPro"/>
</dbReference>